<dbReference type="Proteomes" id="UP000031189">
    <property type="component" value="Unassembled WGS sequence"/>
</dbReference>
<evidence type="ECO:0000256" key="2">
    <source>
        <dbReference type="ARBA" id="ARBA00022475"/>
    </source>
</evidence>
<dbReference type="InterPro" id="IPR032816">
    <property type="entry name" value="VTT_dom"/>
</dbReference>
<organism evidence="8 9">
    <name type="scientific">Terrisporobacter othiniensis</name>
    <dbReference type="NCBI Taxonomy" id="1577792"/>
    <lineage>
        <taxon>Bacteria</taxon>
        <taxon>Bacillati</taxon>
        <taxon>Bacillota</taxon>
        <taxon>Clostridia</taxon>
        <taxon>Peptostreptococcales</taxon>
        <taxon>Peptostreptococcaceae</taxon>
        <taxon>Terrisporobacter</taxon>
    </lineage>
</organism>
<gene>
    <name evidence="8" type="ORF">QX51_10825</name>
</gene>
<evidence type="ECO:0000256" key="3">
    <source>
        <dbReference type="ARBA" id="ARBA00022692"/>
    </source>
</evidence>
<dbReference type="GO" id="GO:0005886">
    <property type="term" value="C:plasma membrane"/>
    <property type="evidence" value="ECO:0007669"/>
    <property type="project" value="UniProtKB-SubCell"/>
</dbReference>
<feature type="transmembrane region" description="Helical" evidence="6">
    <location>
        <begin position="69"/>
        <end position="89"/>
    </location>
</feature>
<dbReference type="PANTHER" id="PTHR12677:SF59">
    <property type="entry name" value="GOLGI APPARATUS MEMBRANE PROTEIN TVP38-RELATED"/>
    <property type="match status" value="1"/>
</dbReference>
<dbReference type="AlphaFoldDB" id="A0A0B3VVV8"/>
<evidence type="ECO:0000256" key="4">
    <source>
        <dbReference type="ARBA" id="ARBA00022989"/>
    </source>
</evidence>
<dbReference type="STRING" id="1577792.QX51_10825"/>
<proteinExistence type="inferred from homology"/>
<keyword evidence="3 6" id="KW-0812">Transmembrane</keyword>
<comment type="caution">
    <text evidence="8">The sequence shown here is derived from an EMBL/GenBank/DDBJ whole genome shotgun (WGS) entry which is preliminary data.</text>
</comment>
<feature type="domain" description="VTT" evidence="7">
    <location>
        <begin position="82"/>
        <end position="197"/>
    </location>
</feature>
<protein>
    <recommendedName>
        <fullName evidence="6">TVP38/TMEM64 family membrane protein</fullName>
    </recommendedName>
</protein>
<dbReference type="OrthoDB" id="9812980at2"/>
<dbReference type="PANTHER" id="PTHR12677">
    <property type="entry name" value="GOLGI APPARATUS MEMBRANE PROTEIN TVP38-RELATED"/>
    <property type="match status" value="1"/>
</dbReference>
<reference evidence="8 9" key="1">
    <citation type="submission" date="2014-12" db="EMBL/GenBank/DDBJ databases">
        <title>Draft genome sequence of Terrisporobacter sp. 08-306576, isolated from the blood culture of a bacteremia patient.</title>
        <authorList>
            <person name="Lund L.C."/>
            <person name="Sydenham T.V."/>
            <person name="Hogh S.V."/>
            <person name="Skov M.N."/>
            <person name="Kemp M."/>
            <person name="Justesen U.S."/>
        </authorList>
    </citation>
    <scope>NUCLEOTIDE SEQUENCE [LARGE SCALE GENOMIC DNA]</scope>
    <source>
        <strain evidence="8 9">08-306576</strain>
    </source>
</reference>
<dbReference type="RefSeq" id="WP_039679938.1">
    <property type="nucleotide sequence ID" value="NZ_JAXECK010000012.1"/>
</dbReference>
<keyword evidence="5 6" id="KW-0472">Membrane</keyword>
<keyword evidence="2 6" id="KW-1003">Cell membrane</keyword>
<name>A0A0B3VVV8_9FIRM</name>
<comment type="similarity">
    <text evidence="6">Belongs to the TVP38/TMEM64 family.</text>
</comment>
<feature type="transmembrane region" description="Helical" evidence="6">
    <location>
        <begin position="204"/>
        <end position="224"/>
    </location>
</feature>
<evidence type="ECO:0000256" key="1">
    <source>
        <dbReference type="ARBA" id="ARBA00004651"/>
    </source>
</evidence>
<evidence type="ECO:0000256" key="6">
    <source>
        <dbReference type="RuleBase" id="RU366058"/>
    </source>
</evidence>
<dbReference type="EMBL" id="JWHR01000098">
    <property type="protein sequence ID" value="KHS56973.1"/>
    <property type="molecule type" value="Genomic_DNA"/>
</dbReference>
<dbReference type="InterPro" id="IPR015414">
    <property type="entry name" value="TMEM64"/>
</dbReference>
<dbReference type="Pfam" id="PF09335">
    <property type="entry name" value="VTT_dom"/>
    <property type="match status" value="1"/>
</dbReference>
<comment type="subcellular location">
    <subcellularLocation>
        <location evidence="1 6">Cell membrane</location>
        <topology evidence="1 6">Multi-pass membrane protein</topology>
    </subcellularLocation>
</comment>
<feature type="transmembrane region" description="Helical" evidence="6">
    <location>
        <begin position="163"/>
        <end position="184"/>
    </location>
</feature>
<evidence type="ECO:0000313" key="8">
    <source>
        <dbReference type="EMBL" id="KHS56973.1"/>
    </source>
</evidence>
<evidence type="ECO:0000259" key="7">
    <source>
        <dbReference type="Pfam" id="PF09335"/>
    </source>
</evidence>
<feature type="transmembrane region" description="Helical" evidence="6">
    <location>
        <begin position="101"/>
        <end position="122"/>
    </location>
</feature>
<evidence type="ECO:0000313" key="9">
    <source>
        <dbReference type="Proteomes" id="UP000031189"/>
    </source>
</evidence>
<feature type="transmembrane region" description="Helical" evidence="6">
    <location>
        <begin position="12"/>
        <end position="31"/>
    </location>
</feature>
<evidence type="ECO:0000256" key="5">
    <source>
        <dbReference type="ARBA" id="ARBA00023136"/>
    </source>
</evidence>
<sequence>MEEVKRKKSNIYGKLAIIILIIISIGSYFVIPSVKTTFDNIVMMFKSGDFTVVGEFIKSYGPYAMVISFMLMILQSIAAPLPAFLITFANANLFGWWQGAILSWTSAMAGAAVCFFIARILGRDMAVKLTSKKGIEQVDEFLTRYGKQSILIARLLPFMSFDIVSYAAGLTGMGFMGFFIATGLGQLPATIVYSYVGGMLTGGAKLLVTGLLILFALTTLIFLMKQIYSDKQKKKKFN</sequence>
<keyword evidence="4 6" id="KW-1133">Transmembrane helix</keyword>
<keyword evidence="9" id="KW-1185">Reference proteome</keyword>
<accession>A0A0B3VVV8</accession>